<evidence type="ECO:0000256" key="8">
    <source>
        <dbReference type="PROSITE-ProRule" id="PRU00409"/>
    </source>
</evidence>
<evidence type="ECO:0000256" key="1">
    <source>
        <dbReference type="ARBA" id="ARBA00001936"/>
    </source>
</evidence>
<sequence length="379" mass="43222">MEKKVIFPGSTLGIIGDSPTGAMLAMAARNLGFKIAAYSQNEVSETLQLADYSVVGKMNDKDKLKEFAERADVVTYESEHVSSEVIEYISKYTYVPQQYDALEIVQDRLLERAFFDQINVNIPPFETIVSLEDVYNSVLSIGYPSVLKPIQKGFGKSYQSVLKTQADISDAAYLVERGTYILESWIPYEQEISMVLIKNGKEINFFPAVENKYRDHRLHQSIVPANLDTEISAEIHKIAIKITENLDYTGALEIGFFVTKSGTIYVKRIVPAMHQSGYVFDKATNVTMYEQHLRAICGLPLSKVKFLAPTVMVSLKEEERADLKTQWVLKNNWYYHFYRYPENHKLERAGHILVQSDSVREALNQIEDTGIWDKKESIN</sequence>
<dbReference type="Pfam" id="PF02222">
    <property type="entry name" value="ATP-grasp"/>
    <property type="match status" value="1"/>
</dbReference>
<keyword evidence="11" id="KW-1185">Reference proteome</keyword>
<dbReference type="GO" id="GO:0006164">
    <property type="term" value="P:purine nucleotide biosynthetic process"/>
    <property type="evidence" value="ECO:0007669"/>
    <property type="project" value="UniProtKB-KW"/>
</dbReference>
<dbReference type="OrthoDB" id="9804625at2"/>
<comment type="cofactor">
    <cofactor evidence="1">
        <name>Mn(2+)</name>
        <dbReference type="ChEBI" id="CHEBI:29035"/>
    </cofactor>
</comment>
<dbReference type="Proteomes" id="UP000051450">
    <property type="component" value="Unassembled WGS sequence"/>
</dbReference>
<dbReference type="PROSITE" id="PS50975">
    <property type="entry name" value="ATP_GRASP"/>
    <property type="match status" value="1"/>
</dbReference>
<evidence type="ECO:0000259" key="9">
    <source>
        <dbReference type="PROSITE" id="PS50975"/>
    </source>
</evidence>
<dbReference type="PANTHER" id="PTHR11609">
    <property type="entry name" value="PURINE BIOSYNTHESIS PROTEIN 6/7, PUR6/7"/>
    <property type="match status" value="1"/>
</dbReference>
<dbReference type="PANTHER" id="PTHR11609:SF5">
    <property type="entry name" value="PHOSPHORIBOSYLAMINOIMIDAZOLE CARBOXYLASE"/>
    <property type="match status" value="1"/>
</dbReference>
<comment type="pathway">
    <text evidence="7">Purine metabolism.</text>
</comment>
<dbReference type="Gene3D" id="3.30.470.20">
    <property type="entry name" value="ATP-grasp fold, B domain"/>
    <property type="match status" value="1"/>
</dbReference>
<evidence type="ECO:0000313" key="11">
    <source>
        <dbReference type="Proteomes" id="UP000051450"/>
    </source>
</evidence>
<organism evidence="10 11">
    <name type="scientific">Dellaglioa algida DSM 15638</name>
    <dbReference type="NCBI Taxonomy" id="1423719"/>
    <lineage>
        <taxon>Bacteria</taxon>
        <taxon>Bacillati</taxon>
        <taxon>Bacillota</taxon>
        <taxon>Bacilli</taxon>
        <taxon>Lactobacillales</taxon>
        <taxon>Lactobacillaceae</taxon>
        <taxon>Dellaglioa</taxon>
    </lineage>
</organism>
<dbReference type="SUPFAM" id="SSF52440">
    <property type="entry name" value="PreATP-grasp domain"/>
    <property type="match status" value="1"/>
</dbReference>
<evidence type="ECO:0000313" key="10">
    <source>
        <dbReference type="EMBL" id="KRK45561.1"/>
    </source>
</evidence>
<dbReference type="InterPro" id="IPR013815">
    <property type="entry name" value="ATP_grasp_subdomain_1"/>
</dbReference>
<evidence type="ECO:0000256" key="6">
    <source>
        <dbReference type="ARBA" id="ARBA00023211"/>
    </source>
</evidence>
<evidence type="ECO:0000256" key="7">
    <source>
        <dbReference type="ARBA" id="ARBA00025704"/>
    </source>
</evidence>
<dbReference type="Gene3D" id="3.30.1490.20">
    <property type="entry name" value="ATP-grasp fold, A domain"/>
    <property type="match status" value="1"/>
</dbReference>
<keyword evidence="6" id="KW-0464">Manganese</keyword>
<dbReference type="GO" id="GO:0005829">
    <property type="term" value="C:cytosol"/>
    <property type="evidence" value="ECO:0007669"/>
    <property type="project" value="TreeGrafter"/>
</dbReference>
<reference evidence="10 11" key="1">
    <citation type="journal article" date="2015" name="Genome Announc.">
        <title>Expanding the biotechnology potential of lactobacilli through comparative genomics of 213 strains and associated genera.</title>
        <authorList>
            <person name="Sun Z."/>
            <person name="Harris H.M."/>
            <person name="McCann A."/>
            <person name="Guo C."/>
            <person name="Argimon S."/>
            <person name="Zhang W."/>
            <person name="Yang X."/>
            <person name="Jeffery I.B."/>
            <person name="Cooney J.C."/>
            <person name="Kagawa T.F."/>
            <person name="Liu W."/>
            <person name="Song Y."/>
            <person name="Salvetti E."/>
            <person name="Wrobel A."/>
            <person name="Rasinkangas P."/>
            <person name="Parkhill J."/>
            <person name="Rea M.C."/>
            <person name="O'Sullivan O."/>
            <person name="Ritari J."/>
            <person name="Douillard F.P."/>
            <person name="Paul Ross R."/>
            <person name="Yang R."/>
            <person name="Briner A.E."/>
            <person name="Felis G.E."/>
            <person name="de Vos W.M."/>
            <person name="Barrangou R."/>
            <person name="Klaenhammer T.R."/>
            <person name="Caufield P.W."/>
            <person name="Cui Y."/>
            <person name="Zhang H."/>
            <person name="O'Toole P.W."/>
        </authorList>
    </citation>
    <scope>NUCLEOTIDE SEQUENCE [LARGE SCALE GENOMIC DNA]</scope>
    <source>
        <strain evidence="10 11">DSM 15638</strain>
    </source>
</reference>
<dbReference type="STRING" id="1423719.FC66_GL001377"/>
<dbReference type="SUPFAM" id="SSF56059">
    <property type="entry name" value="Glutathione synthetase ATP-binding domain-like"/>
    <property type="match status" value="1"/>
</dbReference>
<dbReference type="InterPro" id="IPR054350">
    <property type="entry name" value="PurT/PurK_preATP-grasp"/>
</dbReference>
<dbReference type="RefSeq" id="WP_057974431.1">
    <property type="nucleotide sequence ID" value="NZ_AZDI01000007.1"/>
</dbReference>
<dbReference type="InterPro" id="IPR003135">
    <property type="entry name" value="ATP-grasp_carboxylate-amine"/>
</dbReference>
<dbReference type="GO" id="GO:0046872">
    <property type="term" value="F:metal ion binding"/>
    <property type="evidence" value="ECO:0007669"/>
    <property type="project" value="InterPro"/>
</dbReference>
<name>A0A0R1HJ97_9LACO</name>
<dbReference type="PATRIC" id="fig|1423719.4.peg.1400"/>
<comment type="caution">
    <text evidence="10">The sequence shown here is derived from an EMBL/GenBank/DDBJ whole genome shotgun (WGS) entry which is preliminary data.</text>
</comment>
<proteinExistence type="predicted"/>
<dbReference type="GO" id="GO:0005524">
    <property type="term" value="F:ATP binding"/>
    <property type="evidence" value="ECO:0007669"/>
    <property type="project" value="UniProtKB-UniRule"/>
</dbReference>
<feature type="domain" description="ATP-grasp" evidence="9">
    <location>
        <begin position="112"/>
        <end position="297"/>
    </location>
</feature>
<keyword evidence="4" id="KW-0658">Purine biosynthesis</keyword>
<evidence type="ECO:0000256" key="3">
    <source>
        <dbReference type="ARBA" id="ARBA00022741"/>
    </source>
</evidence>
<gene>
    <name evidence="10" type="ORF">FC66_GL001377</name>
</gene>
<dbReference type="InterPro" id="IPR016185">
    <property type="entry name" value="PreATP-grasp_dom_sf"/>
</dbReference>
<evidence type="ECO:0000256" key="5">
    <source>
        <dbReference type="ARBA" id="ARBA00022840"/>
    </source>
</evidence>
<keyword evidence="3 8" id="KW-0547">Nucleotide-binding</keyword>
<comment type="cofactor">
    <cofactor evidence="2">
        <name>Mg(2+)</name>
        <dbReference type="ChEBI" id="CHEBI:18420"/>
    </cofactor>
</comment>
<dbReference type="AlphaFoldDB" id="A0A0R1HJ97"/>
<accession>A0A0R1HJ97</accession>
<evidence type="ECO:0000256" key="2">
    <source>
        <dbReference type="ARBA" id="ARBA00001946"/>
    </source>
</evidence>
<dbReference type="Gene3D" id="3.40.50.20">
    <property type="match status" value="1"/>
</dbReference>
<dbReference type="Pfam" id="PF22660">
    <property type="entry name" value="RS_preATP-grasp-like"/>
    <property type="match status" value="1"/>
</dbReference>
<keyword evidence="5 8" id="KW-0067">ATP-binding</keyword>
<evidence type="ECO:0000256" key="4">
    <source>
        <dbReference type="ARBA" id="ARBA00022755"/>
    </source>
</evidence>
<dbReference type="InterPro" id="IPR011761">
    <property type="entry name" value="ATP-grasp"/>
</dbReference>
<protein>
    <submittedName>
        <fullName evidence="10">Phosphoribosylaminoimidazole carboxylase, ATPase subunit</fullName>
    </submittedName>
</protein>
<dbReference type="EMBL" id="AZDI01000007">
    <property type="protein sequence ID" value="KRK45561.1"/>
    <property type="molecule type" value="Genomic_DNA"/>
</dbReference>